<feature type="region of interest" description="Disordered" evidence="1">
    <location>
        <begin position="1"/>
        <end position="23"/>
    </location>
</feature>
<feature type="transmembrane region" description="Helical" evidence="2">
    <location>
        <begin position="164"/>
        <end position="181"/>
    </location>
</feature>
<feature type="transmembrane region" description="Helical" evidence="2">
    <location>
        <begin position="365"/>
        <end position="385"/>
    </location>
</feature>
<keyword evidence="2" id="KW-0472">Membrane</keyword>
<feature type="transmembrane region" description="Helical" evidence="2">
    <location>
        <begin position="32"/>
        <end position="50"/>
    </location>
</feature>
<gene>
    <name evidence="3" type="ORF">ACFQ11_13030</name>
</gene>
<evidence type="ECO:0008006" key="5">
    <source>
        <dbReference type="Google" id="ProtNLM"/>
    </source>
</evidence>
<keyword evidence="4" id="KW-1185">Reference proteome</keyword>
<reference evidence="4" key="1">
    <citation type="journal article" date="2019" name="Int. J. Syst. Evol. Microbiol.">
        <title>The Global Catalogue of Microorganisms (GCM) 10K type strain sequencing project: providing services to taxonomists for standard genome sequencing and annotation.</title>
        <authorList>
            <consortium name="The Broad Institute Genomics Platform"/>
            <consortium name="The Broad Institute Genome Sequencing Center for Infectious Disease"/>
            <person name="Wu L."/>
            <person name="Ma J."/>
        </authorList>
    </citation>
    <scope>NUCLEOTIDE SEQUENCE [LARGE SCALE GENOMIC DNA]</scope>
    <source>
        <strain evidence="4">JCM 31202</strain>
    </source>
</reference>
<organism evidence="3 4">
    <name type="scientific">Actinomadura sediminis</name>
    <dbReference type="NCBI Taxonomy" id="1038904"/>
    <lineage>
        <taxon>Bacteria</taxon>
        <taxon>Bacillati</taxon>
        <taxon>Actinomycetota</taxon>
        <taxon>Actinomycetes</taxon>
        <taxon>Streptosporangiales</taxon>
        <taxon>Thermomonosporaceae</taxon>
        <taxon>Actinomadura</taxon>
    </lineage>
</organism>
<comment type="caution">
    <text evidence="3">The sequence shown here is derived from an EMBL/GenBank/DDBJ whole genome shotgun (WGS) entry which is preliminary data.</text>
</comment>
<evidence type="ECO:0000256" key="1">
    <source>
        <dbReference type="SAM" id="MobiDB-lite"/>
    </source>
</evidence>
<feature type="transmembrane region" description="Helical" evidence="2">
    <location>
        <begin position="193"/>
        <end position="212"/>
    </location>
</feature>
<evidence type="ECO:0000313" key="3">
    <source>
        <dbReference type="EMBL" id="MFD0901318.1"/>
    </source>
</evidence>
<feature type="transmembrane region" description="Helical" evidence="2">
    <location>
        <begin position="107"/>
        <end position="128"/>
    </location>
</feature>
<feature type="transmembrane region" description="Helical" evidence="2">
    <location>
        <begin position="443"/>
        <end position="462"/>
    </location>
</feature>
<evidence type="ECO:0000256" key="2">
    <source>
        <dbReference type="SAM" id="Phobius"/>
    </source>
</evidence>
<feature type="transmembrane region" description="Helical" evidence="2">
    <location>
        <begin position="301"/>
        <end position="322"/>
    </location>
</feature>
<dbReference type="EMBL" id="JBHTJA010000019">
    <property type="protein sequence ID" value="MFD0901318.1"/>
    <property type="molecule type" value="Genomic_DNA"/>
</dbReference>
<keyword evidence="2" id="KW-1133">Transmembrane helix</keyword>
<feature type="transmembrane region" description="Helical" evidence="2">
    <location>
        <begin position="140"/>
        <end position="158"/>
    </location>
</feature>
<sequence length="607" mass="64292">MSAESALTVTRRPSGAAGPPDAERARRARRRWALAFVLGWVAQVGVRLWLASGQTLPVATPDESGYLFAARVLTGGPDADMSYGTVYRAGYPLLLLPAFLADDPVSVYRGALVINALISASMLPLAFLLLRRLSVAARPAYLFAHVTALLPGVLFYSLFVLTDAILPVVVAGWLLLAHAWLSAPRDPEGRRAAVRLALCGTGGSLLVGFAYAAHSRGAILLVVHAVVLLAGALLRRRSWRATTLAGAVAAAAALAGAMLNRLVVLPHLYPAGDNDLGGNLAERLTTVDGWGWTVSLATGQVWYQAVATGGVAAIGLAAAGYAVLRRDVAVPVRVLALAVLATVAGIALATSAALPVEYRVGNYVYGRYLACVTPVLFIAGAAVLLRAPRRTLARAVAAAAALTAAAACVVQWYAGDLLGEYTFTIYDFPETSFLTWDWDSFHLWRATLAGLAVLAAAAAAVLAPRRRPRRDAPVLAAVLAALLLAGVALAMTVTAVDRIARPLVAEQTAETDLRGSGVDLRARDTIAVDWNVPWTMRLSHYYWAWWSDGTLFDSRWTPPPQDADMIVLAWPGGVPAAGSWPGGAPSGWRIVDTRRTPEGNWVAWARG</sequence>
<accession>A0ABW3EQU0</accession>
<dbReference type="Proteomes" id="UP001596972">
    <property type="component" value="Unassembled WGS sequence"/>
</dbReference>
<evidence type="ECO:0000313" key="4">
    <source>
        <dbReference type="Proteomes" id="UP001596972"/>
    </source>
</evidence>
<feature type="transmembrane region" description="Helical" evidence="2">
    <location>
        <begin position="241"/>
        <end position="259"/>
    </location>
</feature>
<keyword evidence="2" id="KW-0812">Transmembrane</keyword>
<proteinExistence type="predicted"/>
<name>A0ABW3EQU0_9ACTN</name>
<feature type="transmembrane region" description="Helical" evidence="2">
    <location>
        <begin position="474"/>
        <end position="496"/>
    </location>
</feature>
<dbReference type="RefSeq" id="WP_378298537.1">
    <property type="nucleotide sequence ID" value="NZ_JBHTJA010000019.1"/>
</dbReference>
<protein>
    <recommendedName>
        <fullName evidence="5">Phospholipid carrier-dependent glycosyltransferase</fullName>
    </recommendedName>
</protein>
<feature type="transmembrane region" description="Helical" evidence="2">
    <location>
        <begin position="334"/>
        <end position="353"/>
    </location>
</feature>
<feature type="transmembrane region" description="Helical" evidence="2">
    <location>
        <begin position="392"/>
        <end position="414"/>
    </location>
</feature>
<feature type="transmembrane region" description="Helical" evidence="2">
    <location>
        <begin position="218"/>
        <end position="234"/>
    </location>
</feature>